<dbReference type="Pfam" id="PF13488">
    <property type="entry name" value="Gly-zipper_Omp"/>
    <property type="match status" value="1"/>
</dbReference>
<gene>
    <name evidence="4" type="ORF">Ga0123461_2017</name>
</gene>
<dbReference type="InterPro" id="IPR011990">
    <property type="entry name" value="TPR-like_helical_dom_sf"/>
</dbReference>
<dbReference type="PROSITE" id="PS51257">
    <property type="entry name" value="PROKAR_LIPOPROTEIN"/>
    <property type="match status" value="1"/>
</dbReference>
<feature type="domain" description="Glycine zipper" evidence="3">
    <location>
        <begin position="28"/>
        <end position="65"/>
    </location>
</feature>
<dbReference type="OrthoDB" id="5297519at2"/>
<evidence type="ECO:0000256" key="2">
    <source>
        <dbReference type="SAM" id="SignalP"/>
    </source>
</evidence>
<dbReference type="SUPFAM" id="SSF48452">
    <property type="entry name" value="TPR-like"/>
    <property type="match status" value="1"/>
</dbReference>
<evidence type="ECO:0000256" key="1">
    <source>
        <dbReference type="SAM" id="MobiDB-lite"/>
    </source>
</evidence>
<feature type="compositionally biased region" description="Basic and acidic residues" evidence="1">
    <location>
        <begin position="182"/>
        <end position="193"/>
    </location>
</feature>
<dbReference type="RefSeq" id="WP_100278192.1">
    <property type="nucleotide sequence ID" value="NZ_CP018799.1"/>
</dbReference>
<evidence type="ECO:0000313" key="5">
    <source>
        <dbReference type="Proteomes" id="UP000231701"/>
    </source>
</evidence>
<dbReference type="KEGG" id="maes:Ga0123461_2017"/>
<evidence type="ECO:0000259" key="3">
    <source>
        <dbReference type="Pfam" id="PF13488"/>
    </source>
</evidence>
<protein>
    <submittedName>
        <fullName evidence="4">Glycine-zipper containing OmpA-like membrane domain-containing protein</fullName>
    </submittedName>
</protein>
<evidence type="ECO:0000313" key="4">
    <source>
        <dbReference type="EMBL" id="ATX80423.1"/>
    </source>
</evidence>
<organism evidence="4 5">
    <name type="scientific">Mariprofundus aestuarium</name>
    <dbReference type="NCBI Taxonomy" id="1921086"/>
    <lineage>
        <taxon>Bacteria</taxon>
        <taxon>Pseudomonadati</taxon>
        <taxon>Pseudomonadota</taxon>
        <taxon>Candidatius Mariprofundia</taxon>
        <taxon>Mariprofundales</taxon>
        <taxon>Mariprofundaceae</taxon>
        <taxon>Mariprofundus</taxon>
    </lineage>
</organism>
<feature type="signal peptide" evidence="2">
    <location>
        <begin position="1"/>
        <end position="21"/>
    </location>
</feature>
<dbReference type="AlphaFoldDB" id="A0A2K8KZQ0"/>
<dbReference type="Gene3D" id="1.25.40.10">
    <property type="entry name" value="Tetratricopeptide repeat domain"/>
    <property type="match status" value="1"/>
</dbReference>
<dbReference type="InterPro" id="IPR039567">
    <property type="entry name" value="Gly-zipper"/>
</dbReference>
<feature type="chain" id="PRO_5014642354" evidence="2">
    <location>
        <begin position="22"/>
        <end position="193"/>
    </location>
</feature>
<dbReference type="EMBL" id="CP018799">
    <property type="protein sequence ID" value="ATX80423.1"/>
    <property type="molecule type" value="Genomic_DNA"/>
</dbReference>
<sequence>MKRFTLIAAILILASCATTHQQQSATQGAAVGATAGAIIGAQSDQIVEGAIIGAILGGLAGAMLADDRDDRIQASAPRYHRSNCGRGDVYFSRARNARDLGGRISLMRQGIGYCPNNPAAHNDLGVALMIWGDRVGARIHFNQALRLDRHYYPAQRNINRMSRYKAPKRGVGQQRNYQDRGYYGDHRDERHDD</sequence>
<reference evidence="4 5" key="1">
    <citation type="submission" date="2016-12" db="EMBL/GenBank/DDBJ databases">
        <title>Isolation and genomic insights into novel planktonic Zetaproteobacteria from stratified waters of the Chesapeake Bay.</title>
        <authorList>
            <person name="McAllister S.M."/>
            <person name="Kato S."/>
            <person name="Chan C.S."/>
            <person name="Chiu B.K."/>
            <person name="Field E.K."/>
        </authorList>
    </citation>
    <scope>NUCLEOTIDE SEQUENCE [LARGE SCALE GENOMIC DNA]</scope>
    <source>
        <strain evidence="4 5">CP-5</strain>
    </source>
</reference>
<feature type="region of interest" description="Disordered" evidence="1">
    <location>
        <begin position="162"/>
        <end position="193"/>
    </location>
</feature>
<keyword evidence="5" id="KW-1185">Reference proteome</keyword>
<dbReference type="Proteomes" id="UP000231701">
    <property type="component" value="Chromosome"/>
</dbReference>
<keyword evidence="2" id="KW-0732">Signal</keyword>
<proteinExistence type="predicted"/>
<name>A0A2K8KZQ0_MARES</name>
<accession>A0A2K8KZQ0</accession>